<proteinExistence type="predicted"/>
<dbReference type="EMBL" id="BGZK01000385">
    <property type="protein sequence ID" value="GBP40631.1"/>
    <property type="molecule type" value="Genomic_DNA"/>
</dbReference>
<dbReference type="AlphaFoldDB" id="A0A4C1VPN8"/>
<name>A0A4C1VPN8_EUMVA</name>
<reference evidence="1 2" key="1">
    <citation type="journal article" date="2019" name="Commun. Biol.">
        <title>The bagworm genome reveals a unique fibroin gene that provides high tensile strength.</title>
        <authorList>
            <person name="Kono N."/>
            <person name="Nakamura H."/>
            <person name="Ohtoshi R."/>
            <person name="Tomita M."/>
            <person name="Numata K."/>
            <person name="Arakawa K."/>
        </authorList>
    </citation>
    <scope>NUCLEOTIDE SEQUENCE [LARGE SCALE GENOMIC DNA]</scope>
</reference>
<protein>
    <recommendedName>
        <fullName evidence="3">Mariner Mos1 transposase</fullName>
    </recommendedName>
</protein>
<evidence type="ECO:0000313" key="2">
    <source>
        <dbReference type="Proteomes" id="UP000299102"/>
    </source>
</evidence>
<evidence type="ECO:0008006" key="3">
    <source>
        <dbReference type="Google" id="ProtNLM"/>
    </source>
</evidence>
<keyword evidence="2" id="KW-1185">Reference proteome</keyword>
<sequence length="87" mass="9905">MATRMTKYDIVTGDKTWIYCYVPETKDTLFGNFDVKEEARFGQPVTNNISSGNIAEELEIDYKTVQSHSKKAGYTKRSRYLGTTSAH</sequence>
<organism evidence="1 2">
    <name type="scientific">Eumeta variegata</name>
    <name type="common">Bagworm moth</name>
    <name type="synonym">Eumeta japonica</name>
    <dbReference type="NCBI Taxonomy" id="151549"/>
    <lineage>
        <taxon>Eukaryota</taxon>
        <taxon>Metazoa</taxon>
        <taxon>Ecdysozoa</taxon>
        <taxon>Arthropoda</taxon>
        <taxon>Hexapoda</taxon>
        <taxon>Insecta</taxon>
        <taxon>Pterygota</taxon>
        <taxon>Neoptera</taxon>
        <taxon>Endopterygota</taxon>
        <taxon>Lepidoptera</taxon>
        <taxon>Glossata</taxon>
        <taxon>Ditrysia</taxon>
        <taxon>Tineoidea</taxon>
        <taxon>Psychidae</taxon>
        <taxon>Oiketicinae</taxon>
        <taxon>Eumeta</taxon>
    </lineage>
</organism>
<evidence type="ECO:0000313" key="1">
    <source>
        <dbReference type="EMBL" id="GBP40631.1"/>
    </source>
</evidence>
<dbReference type="Proteomes" id="UP000299102">
    <property type="component" value="Unassembled WGS sequence"/>
</dbReference>
<comment type="caution">
    <text evidence="1">The sequence shown here is derived from an EMBL/GenBank/DDBJ whole genome shotgun (WGS) entry which is preliminary data.</text>
</comment>
<gene>
    <name evidence="1" type="ORF">EVAR_32673_1</name>
</gene>
<accession>A0A4C1VPN8</accession>